<dbReference type="EMBL" id="FRBT01000003">
    <property type="protein sequence ID" value="SHM00722.1"/>
    <property type="molecule type" value="Genomic_DNA"/>
</dbReference>
<protein>
    <submittedName>
        <fullName evidence="1">Uncharacterized protein</fullName>
    </submittedName>
</protein>
<evidence type="ECO:0000313" key="1">
    <source>
        <dbReference type="EMBL" id="SHM00722.1"/>
    </source>
</evidence>
<dbReference type="STRING" id="946677.SAMN05444484_103285"/>
<dbReference type="RefSeq" id="WP_068842456.1">
    <property type="nucleotide sequence ID" value="NZ_FRBT01000003.1"/>
</dbReference>
<accession>A0A1M7F9G3</accession>
<proteinExistence type="predicted"/>
<gene>
    <name evidence="1" type="ORF">SAMN05444484_103285</name>
</gene>
<reference evidence="2" key="1">
    <citation type="submission" date="2016-11" db="EMBL/GenBank/DDBJ databases">
        <authorList>
            <person name="Varghese N."/>
            <person name="Submissions S."/>
        </authorList>
    </citation>
    <scope>NUCLEOTIDE SEQUENCE [LARGE SCALE GENOMIC DNA]</scope>
    <source>
        <strain evidence="2">DSM 24724</strain>
    </source>
</reference>
<organism evidence="1 2">
    <name type="scientific">Flavobacterium chilense</name>
    <dbReference type="NCBI Taxonomy" id="946677"/>
    <lineage>
        <taxon>Bacteria</taxon>
        <taxon>Pseudomonadati</taxon>
        <taxon>Bacteroidota</taxon>
        <taxon>Flavobacteriia</taxon>
        <taxon>Flavobacteriales</taxon>
        <taxon>Flavobacteriaceae</taxon>
        <taxon>Flavobacterium</taxon>
    </lineage>
</organism>
<keyword evidence="2" id="KW-1185">Reference proteome</keyword>
<evidence type="ECO:0000313" key="2">
    <source>
        <dbReference type="Proteomes" id="UP000184028"/>
    </source>
</evidence>
<sequence length="158" mass="18432">MHNIKKVIELLSKKYSYGISVLSNSSDGKYNSILDTQNGTLFSVSYNSLYVFKDSDNNFWSTIPKSFVYNDKKYYPKLGEEYTRKDGVKYSFTTKEEVLKMATSYFERFTNPYRGIKVASQGEFLSNNTNKSQVKYDLILEKFQSKVRNKIHTSFSFN</sequence>
<dbReference type="AlphaFoldDB" id="A0A1M7F9G3"/>
<dbReference type="OrthoDB" id="1371388at2"/>
<dbReference type="Proteomes" id="UP000184028">
    <property type="component" value="Unassembled WGS sequence"/>
</dbReference>
<name>A0A1M7F9G3_9FLAO</name>